<protein>
    <recommendedName>
        <fullName evidence="3">DNA-binding phage zinc finger domain-containing protein</fullName>
    </recommendedName>
</protein>
<name>A0A6M9Z506_9CAUD</name>
<dbReference type="Proteomes" id="UP000509653">
    <property type="component" value="Segment"/>
</dbReference>
<keyword evidence="1" id="KW-0175">Coiled coil</keyword>
<dbReference type="EMBL" id="MT451980">
    <property type="protein sequence ID" value="QKN87573.1"/>
    <property type="molecule type" value="Genomic_DNA"/>
</dbReference>
<dbReference type="RefSeq" id="YP_010756166.1">
    <property type="nucleotide sequence ID" value="NC_073483.1"/>
</dbReference>
<dbReference type="GeneID" id="80025918"/>
<sequence length="165" mass="17930">MTSTPDAVAVASLDTHRLILTVPNDGPADVASNLPRNTVAEILRYVADQFGPAPAACDNCGCSPRCCACDTDDDLRAELAKLIRWHKEDGDQLTKMRTTIEQLRAERAELIEQSARALALPQIAVPCPYCGAPAGQLCTSHGGTRVRRDDTHQARTASYREQTQK</sequence>
<evidence type="ECO:0000259" key="3">
    <source>
        <dbReference type="Pfam" id="PF24623"/>
    </source>
</evidence>
<proteinExistence type="predicted"/>
<evidence type="ECO:0000256" key="2">
    <source>
        <dbReference type="SAM" id="MobiDB-lite"/>
    </source>
</evidence>
<feature type="region of interest" description="Disordered" evidence="2">
    <location>
        <begin position="141"/>
        <end position="165"/>
    </location>
</feature>
<evidence type="ECO:0000313" key="5">
    <source>
        <dbReference type="Proteomes" id="UP000509653"/>
    </source>
</evidence>
<feature type="compositionally biased region" description="Polar residues" evidence="2">
    <location>
        <begin position="154"/>
        <end position="165"/>
    </location>
</feature>
<dbReference type="InterPro" id="IPR056911">
    <property type="entry name" value="Phage_Znf_bind_put"/>
</dbReference>
<evidence type="ECO:0000313" key="4">
    <source>
        <dbReference type="EMBL" id="QKN87573.1"/>
    </source>
</evidence>
<dbReference type="KEGG" id="vg:80025918"/>
<feature type="coiled-coil region" evidence="1">
    <location>
        <begin position="93"/>
        <end position="120"/>
    </location>
</feature>
<accession>A0A6M9Z506</accession>
<reference evidence="4 5" key="1">
    <citation type="submission" date="2020-05" db="EMBL/GenBank/DDBJ databases">
        <authorList>
            <person name="Coronado A."/>
            <person name="Gutierrez-Langa M.A."/>
            <person name="Hernandez Olmos D."/>
            <person name="Menchaca C."/>
            <person name="Layton S.R."/>
            <person name="Hughes L.E."/>
            <person name="Garlena R.A."/>
            <person name="Russell D.A."/>
            <person name="Pope W.H."/>
            <person name="Jacobs-Sera D."/>
            <person name="Hatfull G.F."/>
        </authorList>
    </citation>
    <scope>NUCLEOTIDE SEQUENCE [LARGE SCALE GENOMIC DNA]</scope>
</reference>
<organism evidence="4 5">
    <name type="scientific">Streptomyces phage Ignacio</name>
    <dbReference type="NCBI Taxonomy" id="2736272"/>
    <lineage>
        <taxon>Viruses</taxon>
        <taxon>Duplodnaviria</taxon>
        <taxon>Heunggongvirae</taxon>
        <taxon>Uroviricota</taxon>
        <taxon>Caudoviricetes</taxon>
        <taxon>Ignaciovirus</taxon>
        <taxon>Ignaciovirus ignacio</taxon>
    </lineage>
</organism>
<gene>
    <name evidence="4" type="primary">46</name>
    <name evidence="4" type="ORF">SEA_IGNACIO_46</name>
</gene>
<dbReference type="Pfam" id="PF24623">
    <property type="entry name" value="Phage_zn_bind_8"/>
    <property type="match status" value="1"/>
</dbReference>
<keyword evidence="5" id="KW-1185">Reference proteome</keyword>
<evidence type="ECO:0000256" key="1">
    <source>
        <dbReference type="SAM" id="Coils"/>
    </source>
</evidence>
<feature type="domain" description="DNA-binding phage zinc finger" evidence="3">
    <location>
        <begin position="114"/>
        <end position="159"/>
    </location>
</feature>